<dbReference type="EMBL" id="BJHX01000002">
    <property type="protein sequence ID" value="GDY69190.1"/>
    <property type="molecule type" value="Genomic_DNA"/>
</dbReference>
<dbReference type="AlphaFoldDB" id="A0A4D4N4H9"/>
<evidence type="ECO:0000256" key="1">
    <source>
        <dbReference type="SAM" id="MobiDB-lite"/>
    </source>
</evidence>
<evidence type="ECO:0000313" key="3">
    <source>
        <dbReference type="EMBL" id="GDY79438.1"/>
    </source>
</evidence>
<feature type="compositionally biased region" description="Low complexity" evidence="1">
    <location>
        <begin position="53"/>
        <end position="67"/>
    </location>
</feature>
<gene>
    <name evidence="2" type="ORF">SAV14893_085830</name>
    <name evidence="3" type="ORF">SAV31267_089230</name>
</gene>
<reference evidence="2 5" key="2">
    <citation type="submission" date="2019-04" db="EMBL/GenBank/DDBJ databases">
        <title>Draft genome sequences of Streptomyces avermitilis NBRC 14893.</title>
        <authorList>
            <person name="Komaki H."/>
            <person name="Tamura T."/>
            <person name="Hosoyama A."/>
        </authorList>
    </citation>
    <scope>NUCLEOTIDE SEQUENCE [LARGE SCALE GENOMIC DNA]</scope>
    <source>
        <strain evidence="2 5">NBRC 14893</strain>
    </source>
</reference>
<proteinExistence type="predicted"/>
<feature type="compositionally biased region" description="Basic and acidic residues" evidence="1">
    <location>
        <begin position="34"/>
        <end position="50"/>
    </location>
</feature>
<reference evidence="3 4" key="1">
    <citation type="submission" date="2019-04" db="EMBL/GenBank/DDBJ databases">
        <title>Draft genome sequences of Streptomyces avermitilis ATCC 31267.</title>
        <authorList>
            <person name="Komaki H."/>
            <person name="Tamura T."/>
            <person name="Hosoyama A."/>
        </authorList>
    </citation>
    <scope>NUCLEOTIDE SEQUENCE [LARGE SCALE GENOMIC DNA]</scope>
    <source>
        <strain evidence="3 4">ATCC 31267</strain>
    </source>
</reference>
<dbReference type="RefSeq" id="WP_010982308.1">
    <property type="nucleotide sequence ID" value="NZ_BAABTN010000011.1"/>
</dbReference>
<protein>
    <submittedName>
        <fullName evidence="3">Uncharacterized protein</fullName>
    </submittedName>
</protein>
<dbReference type="Proteomes" id="UP000302139">
    <property type="component" value="Unassembled WGS sequence"/>
</dbReference>
<evidence type="ECO:0000313" key="4">
    <source>
        <dbReference type="Proteomes" id="UP000299211"/>
    </source>
</evidence>
<accession>A0A4D4N4H9</accession>
<dbReference type="GeneID" id="41537985"/>
<evidence type="ECO:0000313" key="2">
    <source>
        <dbReference type="EMBL" id="GDY69190.1"/>
    </source>
</evidence>
<feature type="region of interest" description="Disordered" evidence="1">
    <location>
        <begin position="29"/>
        <end position="73"/>
    </location>
</feature>
<name>A0A4D4N4H9_STRAX</name>
<comment type="caution">
    <text evidence="3">The sequence shown here is derived from an EMBL/GenBank/DDBJ whole genome shotgun (WGS) entry which is preliminary data.</text>
</comment>
<organism evidence="3 4">
    <name type="scientific">Streptomyces avermitilis</name>
    <dbReference type="NCBI Taxonomy" id="33903"/>
    <lineage>
        <taxon>Bacteria</taxon>
        <taxon>Bacillati</taxon>
        <taxon>Actinomycetota</taxon>
        <taxon>Actinomycetes</taxon>
        <taxon>Kitasatosporales</taxon>
        <taxon>Streptomycetaceae</taxon>
        <taxon>Streptomyces</taxon>
    </lineage>
</organism>
<evidence type="ECO:0000313" key="5">
    <source>
        <dbReference type="Proteomes" id="UP000302139"/>
    </source>
</evidence>
<dbReference type="EMBL" id="BJHY01000002">
    <property type="protein sequence ID" value="GDY79438.1"/>
    <property type="molecule type" value="Genomic_DNA"/>
</dbReference>
<dbReference type="STRING" id="33903.AQJ43_29065"/>
<sequence length="73" mass="8003">MPTSFSRILNEDDLTEVRNQYLEALEALEAEENAEQRGEERDEQPARTHEAGAASVTAPTEQAAAAEADAEEE</sequence>
<dbReference type="Proteomes" id="UP000299211">
    <property type="component" value="Unassembled WGS sequence"/>
</dbReference>